<dbReference type="KEGG" id="rpd:RPD_2867"/>
<dbReference type="EMBL" id="CP000283">
    <property type="protein sequence ID" value="ABE40095.1"/>
    <property type="molecule type" value="Genomic_DNA"/>
</dbReference>
<dbReference type="Pfam" id="PF11162">
    <property type="entry name" value="DUF2946"/>
    <property type="match status" value="1"/>
</dbReference>
<protein>
    <recommendedName>
        <fullName evidence="3">DUF2946 domain-containing protein</fullName>
    </recommendedName>
</protein>
<dbReference type="InterPro" id="IPR021333">
    <property type="entry name" value="DUF2946"/>
</dbReference>
<evidence type="ECO:0000313" key="1">
    <source>
        <dbReference type="EMBL" id="ABE40095.1"/>
    </source>
</evidence>
<dbReference type="HOGENOM" id="CLU_147855_1_0_5"/>
<dbReference type="AlphaFoldDB" id="Q135Z4"/>
<dbReference type="Proteomes" id="UP000001818">
    <property type="component" value="Chromosome"/>
</dbReference>
<reference evidence="1 2" key="1">
    <citation type="submission" date="2006-03" db="EMBL/GenBank/DDBJ databases">
        <title>Complete sequence of Rhodopseudomonas palustris BisB5.</title>
        <authorList>
            <consortium name="US DOE Joint Genome Institute"/>
            <person name="Copeland A."/>
            <person name="Lucas S."/>
            <person name="Lapidus A."/>
            <person name="Barry K."/>
            <person name="Detter J.C."/>
            <person name="Glavina del Rio T."/>
            <person name="Hammon N."/>
            <person name="Israni S."/>
            <person name="Dalin E."/>
            <person name="Tice H."/>
            <person name="Pitluck S."/>
            <person name="Chain P."/>
            <person name="Malfatti S."/>
            <person name="Shin M."/>
            <person name="Vergez L."/>
            <person name="Schmutz J."/>
            <person name="Larimer F."/>
            <person name="Land M."/>
            <person name="Hauser L."/>
            <person name="Pelletier D.A."/>
            <person name="Kyrpides N."/>
            <person name="Lykidis A."/>
            <person name="Oda Y."/>
            <person name="Harwood C.S."/>
            <person name="Richardson P."/>
        </authorList>
    </citation>
    <scope>NUCLEOTIDE SEQUENCE [LARGE SCALE GENOMIC DNA]</scope>
    <source>
        <strain evidence="1 2">BisB5</strain>
    </source>
</reference>
<accession>Q135Z4</accession>
<dbReference type="BioCyc" id="RPAL316057:RPD_RS14405-MONOMER"/>
<sequence length="137" mass="14275">MLFRHDGGQAVMRRRLWRVIPIFAVALLVQLLSPIGAFRFVASAIADPSSSVHLCSAMASADNGETSPTGVPHDGGCCAVCAVGLGGAPMPAAAPRDFAVVERTYQRLVWSVSEQAPPVARAGLNARARAPPSRVAA</sequence>
<evidence type="ECO:0008006" key="3">
    <source>
        <dbReference type="Google" id="ProtNLM"/>
    </source>
</evidence>
<evidence type="ECO:0000313" key="2">
    <source>
        <dbReference type="Proteomes" id="UP000001818"/>
    </source>
</evidence>
<name>Q135Z4_RHOPS</name>
<dbReference type="eggNOG" id="ENOG50301Y0">
    <property type="taxonomic scope" value="Bacteria"/>
</dbReference>
<organism evidence="1 2">
    <name type="scientific">Rhodopseudomonas palustris (strain BisB5)</name>
    <dbReference type="NCBI Taxonomy" id="316057"/>
    <lineage>
        <taxon>Bacteria</taxon>
        <taxon>Pseudomonadati</taxon>
        <taxon>Pseudomonadota</taxon>
        <taxon>Alphaproteobacteria</taxon>
        <taxon>Hyphomicrobiales</taxon>
        <taxon>Nitrobacteraceae</taxon>
        <taxon>Rhodopseudomonas</taxon>
    </lineage>
</organism>
<proteinExistence type="predicted"/>
<gene>
    <name evidence="1" type="ordered locus">RPD_2867</name>
</gene>